<feature type="compositionally biased region" description="Polar residues" evidence="1">
    <location>
        <begin position="32"/>
        <end position="51"/>
    </location>
</feature>
<dbReference type="EMBL" id="JARIHO010000060">
    <property type="protein sequence ID" value="KAJ7315807.1"/>
    <property type="molecule type" value="Genomic_DNA"/>
</dbReference>
<sequence length="307" mass="34136">MAVAEKLLARYFKALLIMGSKLSLRRLVSLSPPTTTQPHEGAKFTNNSTTYDPEPSSHSSGMFSGSQNFTVTAQTLTNVTTQYPASAPSDFRMIPLGDIDLRHEIRVDNLTGIVDYHRGPVCFRRMHSARVEGRKAKVTVAMYHGTGAEEVCGADPPIMWSQLNSLRRNGGRKLRNICLFGKFNGHPNIIQIYGAASSGGINAILFHDDLVPFKHFLDLYQSSHFATVYLFAYCSSVEFTMWIRPSTGRLCAELTPPSGPDFWFSPLHEVSGLQNCYVLNAPDTEAIVTDSLTLQMYHEICHKNLSQ</sequence>
<comment type="caution">
    <text evidence="2">The sequence shown here is derived from an EMBL/GenBank/DDBJ whole genome shotgun (WGS) entry which is preliminary data.</text>
</comment>
<accession>A0AAD6ZCG7</accession>
<organism evidence="2 3">
    <name type="scientific">Mycena albidolilacea</name>
    <dbReference type="NCBI Taxonomy" id="1033008"/>
    <lineage>
        <taxon>Eukaryota</taxon>
        <taxon>Fungi</taxon>
        <taxon>Dikarya</taxon>
        <taxon>Basidiomycota</taxon>
        <taxon>Agaricomycotina</taxon>
        <taxon>Agaricomycetes</taxon>
        <taxon>Agaricomycetidae</taxon>
        <taxon>Agaricales</taxon>
        <taxon>Marasmiineae</taxon>
        <taxon>Mycenaceae</taxon>
        <taxon>Mycena</taxon>
    </lineage>
</organism>
<gene>
    <name evidence="2" type="ORF">DFH08DRAFT_820380</name>
</gene>
<dbReference type="AlphaFoldDB" id="A0AAD6ZCG7"/>
<keyword evidence="3" id="KW-1185">Reference proteome</keyword>
<evidence type="ECO:0000313" key="2">
    <source>
        <dbReference type="EMBL" id="KAJ7315807.1"/>
    </source>
</evidence>
<protein>
    <submittedName>
        <fullName evidence="2">Uncharacterized protein</fullName>
    </submittedName>
</protein>
<name>A0AAD6ZCG7_9AGAR</name>
<evidence type="ECO:0000313" key="3">
    <source>
        <dbReference type="Proteomes" id="UP001218218"/>
    </source>
</evidence>
<reference evidence="2" key="1">
    <citation type="submission" date="2023-03" db="EMBL/GenBank/DDBJ databases">
        <title>Massive genome expansion in bonnet fungi (Mycena s.s.) driven by repeated elements and novel gene families across ecological guilds.</title>
        <authorList>
            <consortium name="Lawrence Berkeley National Laboratory"/>
            <person name="Harder C.B."/>
            <person name="Miyauchi S."/>
            <person name="Viragh M."/>
            <person name="Kuo A."/>
            <person name="Thoen E."/>
            <person name="Andreopoulos B."/>
            <person name="Lu D."/>
            <person name="Skrede I."/>
            <person name="Drula E."/>
            <person name="Henrissat B."/>
            <person name="Morin E."/>
            <person name="Kohler A."/>
            <person name="Barry K."/>
            <person name="LaButti K."/>
            <person name="Morin E."/>
            <person name="Salamov A."/>
            <person name="Lipzen A."/>
            <person name="Mereny Z."/>
            <person name="Hegedus B."/>
            <person name="Baldrian P."/>
            <person name="Stursova M."/>
            <person name="Weitz H."/>
            <person name="Taylor A."/>
            <person name="Grigoriev I.V."/>
            <person name="Nagy L.G."/>
            <person name="Martin F."/>
            <person name="Kauserud H."/>
        </authorList>
    </citation>
    <scope>NUCLEOTIDE SEQUENCE</scope>
    <source>
        <strain evidence="2">CBHHK002</strain>
    </source>
</reference>
<dbReference type="Proteomes" id="UP001218218">
    <property type="component" value="Unassembled WGS sequence"/>
</dbReference>
<feature type="region of interest" description="Disordered" evidence="1">
    <location>
        <begin position="32"/>
        <end position="64"/>
    </location>
</feature>
<proteinExistence type="predicted"/>
<evidence type="ECO:0000256" key="1">
    <source>
        <dbReference type="SAM" id="MobiDB-lite"/>
    </source>
</evidence>